<feature type="binding site" evidence="6">
    <location>
        <position position="120"/>
    </location>
    <ligand>
        <name>(6S)-5-formyl-5,6,7,8-tetrahydrofolate</name>
        <dbReference type="ChEBI" id="CHEBI:57457"/>
    </ligand>
</feature>
<dbReference type="GO" id="GO:0003924">
    <property type="term" value="F:GTPase activity"/>
    <property type="evidence" value="ECO:0007669"/>
    <property type="project" value="UniProtKB-UniRule"/>
</dbReference>
<feature type="binding site" evidence="6">
    <location>
        <position position="230"/>
    </location>
    <ligand>
        <name>Mg(2+)</name>
        <dbReference type="ChEBI" id="CHEBI:18420"/>
    </ligand>
</feature>
<feature type="binding site" evidence="6">
    <location>
        <position position="251"/>
    </location>
    <ligand>
        <name>Mg(2+)</name>
        <dbReference type="ChEBI" id="CHEBI:18420"/>
    </ligand>
</feature>
<keyword evidence="4 6" id="KW-0630">Potassium</keyword>
<feature type="binding site" evidence="6">
    <location>
        <begin position="245"/>
        <end position="251"/>
    </location>
    <ligand>
        <name>GTP</name>
        <dbReference type="ChEBI" id="CHEBI:37565"/>
    </ligand>
</feature>
<dbReference type="Gene3D" id="3.40.50.300">
    <property type="entry name" value="P-loop containing nucleotide triphosphate hydrolases"/>
    <property type="match status" value="1"/>
</dbReference>
<feature type="domain" description="GTP-binding protein TrmE N-terminal" evidence="9">
    <location>
        <begin position="4"/>
        <end position="120"/>
    </location>
</feature>
<comment type="subunit">
    <text evidence="6">Homodimer. Heterotetramer of two MnmE and two MnmG subunits.</text>
</comment>
<evidence type="ECO:0000259" key="9">
    <source>
        <dbReference type="Pfam" id="PF10396"/>
    </source>
</evidence>
<feature type="domain" description="MnmE helical" evidence="10">
    <location>
        <begin position="123"/>
        <end position="448"/>
    </location>
</feature>
<comment type="subcellular location">
    <subcellularLocation>
        <location evidence="6">Cytoplasm</location>
    </subcellularLocation>
</comment>
<dbReference type="SUPFAM" id="SSF52540">
    <property type="entry name" value="P-loop containing nucleoside triphosphate hydrolases"/>
    <property type="match status" value="1"/>
</dbReference>
<dbReference type="InterPro" id="IPR004520">
    <property type="entry name" value="GTPase_MnmE"/>
</dbReference>
<dbReference type="Gene3D" id="1.20.120.430">
    <property type="entry name" value="tRNA modification GTPase MnmE domain 2"/>
    <property type="match status" value="1"/>
</dbReference>
<dbReference type="GO" id="GO:0030488">
    <property type="term" value="P:tRNA methylation"/>
    <property type="evidence" value="ECO:0007669"/>
    <property type="project" value="TreeGrafter"/>
</dbReference>
<evidence type="ECO:0000256" key="4">
    <source>
        <dbReference type="ARBA" id="ARBA00022958"/>
    </source>
</evidence>
<feature type="binding site" evidence="6">
    <location>
        <begin position="226"/>
        <end position="231"/>
    </location>
    <ligand>
        <name>GTP</name>
        <dbReference type="ChEBI" id="CHEBI:37565"/>
    </ligand>
</feature>
<dbReference type="NCBIfam" id="TIGR00231">
    <property type="entry name" value="small_GTP"/>
    <property type="match status" value="1"/>
</dbReference>
<keyword evidence="5 6" id="KW-0342">GTP-binding</keyword>
<feature type="binding site" evidence="6">
    <location>
        <position position="21"/>
    </location>
    <ligand>
        <name>(6S)-5-formyl-5,6,7,8-tetrahydrofolate</name>
        <dbReference type="ChEBI" id="CHEBI:57457"/>
    </ligand>
</feature>
<feature type="binding site" evidence="6">
    <location>
        <position position="81"/>
    </location>
    <ligand>
        <name>(6S)-5-formyl-5,6,7,8-tetrahydrofolate</name>
        <dbReference type="ChEBI" id="CHEBI:57457"/>
    </ligand>
</feature>
<dbReference type="Proteomes" id="UP000525652">
    <property type="component" value="Unassembled WGS sequence"/>
</dbReference>
<evidence type="ECO:0000256" key="7">
    <source>
        <dbReference type="RuleBase" id="RU003313"/>
    </source>
</evidence>
<evidence type="ECO:0000256" key="1">
    <source>
        <dbReference type="ARBA" id="ARBA00011043"/>
    </source>
</evidence>
<dbReference type="InterPro" id="IPR027368">
    <property type="entry name" value="MnmE_dom2"/>
</dbReference>
<proteinExistence type="inferred from homology"/>
<dbReference type="Pfam" id="PF01926">
    <property type="entry name" value="MMR_HSR1"/>
    <property type="match status" value="1"/>
</dbReference>
<feature type="binding site" evidence="6">
    <location>
        <begin position="270"/>
        <end position="273"/>
    </location>
    <ligand>
        <name>GTP</name>
        <dbReference type="ChEBI" id="CHEBI:37565"/>
    </ligand>
</feature>
<keyword evidence="6" id="KW-0963">Cytoplasm</keyword>
<feature type="domain" description="G" evidence="8">
    <location>
        <begin position="219"/>
        <end position="331"/>
    </location>
</feature>
<dbReference type="HAMAP" id="MF_00379">
    <property type="entry name" value="GTPase_MnmE"/>
    <property type="match status" value="1"/>
</dbReference>
<dbReference type="PANTHER" id="PTHR42714:SF2">
    <property type="entry name" value="TRNA MODIFICATION GTPASE GTPBP3, MITOCHONDRIAL"/>
    <property type="match status" value="1"/>
</dbReference>
<protein>
    <recommendedName>
        <fullName evidence="6">tRNA modification GTPase MnmE</fullName>
        <ecNumber evidence="6">3.6.-.-</ecNumber>
    </recommendedName>
</protein>
<reference evidence="11 12" key="1">
    <citation type="submission" date="2020-07" db="EMBL/GenBank/DDBJ databases">
        <authorList>
            <person name="Feng X."/>
        </authorList>
    </citation>
    <scope>NUCLEOTIDE SEQUENCE [LARGE SCALE GENOMIC DNA]</scope>
    <source>
        <strain evidence="11 12">JCM14086</strain>
    </source>
</reference>
<evidence type="ECO:0000313" key="11">
    <source>
        <dbReference type="EMBL" id="MBC2601432.1"/>
    </source>
</evidence>
<dbReference type="Pfam" id="PF10396">
    <property type="entry name" value="TrmE_N"/>
    <property type="match status" value="1"/>
</dbReference>
<dbReference type="InterPro" id="IPR027266">
    <property type="entry name" value="TrmE/GcvT-like"/>
</dbReference>
<dbReference type="GO" id="GO:0046872">
    <property type="term" value="F:metal ion binding"/>
    <property type="evidence" value="ECO:0007669"/>
    <property type="project" value="UniProtKB-KW"/>
</dbReference>
<dbReference type="EMBL" id="JACHVA010000053">
    <property type="protein sequence ID" value="MBC2601432.1"/>
    <property type="molecule type" value="Genomic_DNA"/>
</dbReference>
<dbReference type="AlphaFoldDB" id="A0A7X1E5B7"/>
<dbReference type="InterPro" id="IPR005225">
    <property type="entry name" value="Small_GTP-bd"/>
</dbReference>
<organism evidence="11 12">
    <name type="scientific">Puniceicoccus vermicola</name>
    <dbReference type="NCBI Taxonomy" id="388746"/>
    <lineage>
        <taxon>Bacteria</taxon>
        <taxon>Pseudomonadati</taxon>
        <taxon>Verrucomicrobiota</taxon>
        <taxon>Opitutia</taxon>
        <taxon>Puniceicoccales</taxon>
        <taxon>Puniceicoccaceae</taxon>
        <taxon>Puniceicoccus</taxon>
    </lineage>
</organism>
<comment type="similarity">
    <text evidence="1 6 7">Belongs to the TRAFAC class TrmE-Era-EngA-EngB-Septin-like GTPase superfamily. TrmE GTPase family.</text>
</comment>
<dbReference type="GO" id="GO:0002098">
    <property type="term" value="P:tRNA wobble uridine modification"/>
    <property type="evidence" value="ECO:0007669"/>
    <property type="project" value="TreeGrafter"/>
</dbReference>
<dbReference type="CDD" id="cd04164">
    <property type="entry name" value="trmE"/>
    <property type="match status" value="1"/>
</dbReference>
<dbReference type="RefSeq" id="WP_185692147.1">
    <property type="nucleotide sequence ID" value="NZ_JACHVA010000053.1"/>
</dbReference>
<keyword evidence="2 6" id="KW-0819">tRNA processing</keyword>
<dbReference type="EC" id="3.6.-.-" evidence="6"/>
<dbReference type="SUPFAM" id="SSF116878">
    <property type="entry name" value="TrmE connector domain"/>
    <property type="match status" value="1"/>
</dbReference>
<name>A0A7X1E5B7_9BACT</name>
<gene>
    <name evidence="6 11" type="primary">mnmE</name>
    <name evidence="6" type="synonym">trmE</name>
    <name evidence="11" type="ORF">H5P30_06535</name>
</gene>
<dbReference type="InterPro" id="IPR006073">
    <property type="entry name" value="GTP-bd"/>
</dbReference>
<accession>A0A7X1E5B7</accession>
<dbReference type="InterPro" id="IPR025867">
    <property type="entry name" value="MnmE_helical"/>
</dbReference>
<dbReference type="Pfam" id="PF12631">
    <property type="entry name" value="MnmE_helical"/>
    <property type="match status" value="1"/>
</dbReference>
<comment type="caution">
    <text evidence="11">The sequence shown here is derived from an EMBL/GenBank/DDBJ whole genome shotgun (WGS) entry which is preliminary data.</text>
</comment>
<dbReference type="Gene3D" id="3.30.1360.120">
    <property type="entry name" value="Probable tRNA modification gtpase trme, domain 1"/>
    <property type="match status" value="1"/>
</dbReference>
<comment type="caution">
    <text evidence="6">Lacks conserved residue(s) required for the propagation of feature annotation.</text>
</comment>
<evidence type="ECO:0000256" key="6">
    <source>
        <dbReference type="HAMAP-Rule" id="MF_00379"/>
    </source>
</evidence>
<dbReference type="InterPro" id="IPR027417">
    <property type="entry name" value="P-loop_NTPase"/>
</dbReference>
<evidence type="ECO:0000313" key="12">
    <source>
        <dbReference type="Proteomes" id="UP000525652"/>
    </source>
</evidence>
<dbReference type="CDD" id="cd14858">
    <property type="entry name" value="TrmE_N"/>
    <property type="match status" value="1"/>
</dbReference>
<feature type="binding site" evidence="6">
    <location>
        <position position="451"/>
    </location>
    <ligand>
        <name>(6S)-5-formyl-5,6,7,8-tetrahydrofolate</name>
        <dbReference type="ChEBI" id="CHEBI:57457"/>
    </ligand>
</feature>
<comment type="function">
    <text evidence="6">Exhibits a very high intrinsic GTPase hydrolysis rate. Involved in the addition of a carboxymethylaminomethyl (cmnm) group at the wobble position (U34) of certain tRNAs, forming tRNA-cmnm(5)s(2)U34.</text>
</comment>
<keyword evidence="3 6" id="KW-0547">Nucleotide-binding</keyword>
<dbReference type="PANTHER" id="PTHR42714">
    <property type="entry name" value="TRNA MODIFICATION GTPASE GTPBP3"/>
    <property type="match status" value="1"/>
</dbReference>
<dbReference type="NCBIfam" id="TIGR00450">
    <property type="entry name" value="mnmE_trmE_thdF"/>
    <property type="match status" value="1"/>
</dbReference>
<dbReference type="GO" id="GO:0005737">
    <property type="term" value="C:cytoplasm"/>
    <property type="evidence" value="ECO:0007669"/>
    <property type="project" value="UniProtKB-SubCell"/>
</dbReference>
<evidence type="ECO:0000256" key="2">
    <source>
        <dbReference type="ARBA" id="ARBA00022694"/>
    </source>
</evidence>
<dbReference type="InterPro" id="IPR031168">
    <property type="entry name" value="G_TrmE"/>
</dbReference>
<keyword evidence="6" id="KW-0378">Hydrolase</keyword>
<comment type="cofactor">
    <cofactor evidence="6">
        <name>K(+)</name>
        <dbReference type="ChEBI" id="CHEBI:29103"/>
    </cofactor>
    <text evidence="6">Binds 1 potassium ion per subunit.</text>
</comment>
<evidence type="ECO:0000256" key="3">
    <source>
        <dbReference type="ARBA" id="ARBA00022741"/>
    </source>
</evidence>
<keyword evidence="6" id="KW-0479">Metal-binding</keyword>
<dbReference type="InterPro" id="IPR018948">
    <property type="entry name" value="GTP-bd_TrmE_N"/>
</dbReference>
<evidence type="ECO:0000259" key="8">
    <source>
        <dbReference type="Pfam" id="PF01926"/>
    </source>
</evidence>
<sequence>MIDTFYALATPPGSSALAVVRVSGPAVPSLIQDVFGRKPEEADFRKAVLGYYRSMGGEKVDQVLYAHFPAATSYTGRELLEISLHGNMFLVEQILEDLGCRGCRMADPGEFTRTAFLEGRMDLSQAEAVADLIEARSAAALEAAHRQLAGGLGKEIQSRVDELLAIRAHVEAFIDFPEEDLPDENQEGPIAEIDHTLRQLDSMLSTGRQRELLHRGVRTVLLGVVNAGKSSLLNQLLGEDRAIVSETEGTTRDYLQDVLQLGPYCIQIFDTAGFRKSTDVIELEGLRRTEKVAGGADFLLLVLDGSAPSPTLPDELLERMTPENSLLVWNKSDQADFAPDPEFLPNLPRVTISAKAGTGIHELREIWESRIRSELLEGAENRVLYNRRHIGHLQSCRDSLVRAREALVSGISTECVAPDLRDALDELGAIVGTIDNEDMLDVLFGDFCIGK</sequence>
<evidence type="ECO:0000259" key="10">
    <source>
        <dbReference type="Pfam" id="PF12631"/>
    </source>
</evidence>
<dbReference type="GO" id="GO:0005525">
    <property type="term" value="F:GTP binding"/>
    <property type="evidence" value="ECO:0007669"/>
    <property type="project" value="UniProtKB-UniRule"/>
</dbReference>
<keyword evidence="12" id="KW-1185">Reference proteome</keyword>
<keyword evidence="6" id="KW-0460">Magnesium</keyword>
<evidence type="ECO:0000256" key="5">
    <source>
        <dbReference type="ARBA" id="ARBA00023134"/>
    </source>
</evidence>